<name>A0A4U6VMH7_SETVI</name>
<sequence>MDEYVPCLDPPLLPTEVGGHLSPSSVILDDTAYISADAVSNATTAVGQMSTGAPIHVSFCLTRPPRLSYICVHFPGPDVGTVWTPPPAPPPTHANLALLRVSIPGSLRVNKHCNFDYFVYAARPRPGASSLDLLPKPTGFRRFRDQDAAIMRCPGGSRYVITVLRNILGPMEWSLQLYDSDTNCWTSKPLPPVEAPERDRVLPIPDSATEVLFHDTTKVIALESTTIGWVDLWRGILFCKDDIHRQPNFD</sequence>
<dbReference type="PANTHER" id="PTHR33074:SF63">
    <property type="entry name" value="OS02G0113300 PROTEIN"/>
    <property type="match status" value="1"/>
</dbReference>
<gene>
    <name evidence="1" type="ORF">SEVIR_3G423800v2</name>
</gene>
<dbReference type="AlphaFoldDB" id="A0A4U6VMH7"/>
<dbReference type="EMBL" id="CM016554">
    <property type="protein sequence ID" value="TKW29874.1"/>
    <property type="molecule type" value="Genomic_DNA"/>
</dbReference>
<reference evidence="1" key="1">
    <citation type="submission" date="2019-03" db="EMBL/GenBank/DDBJ databases">
        <title>WGS assembly of Setaria viridis.</title>
        <authorList>
            <person name="Huang P."/>
            <person name="Jenkins J."/>
            <person name="Grimwood J."/>
            <person name="Barry K."/>
            <person name="Healey A."/>
            <person name="Mamidi S."/>
            <person name="Sreedasyam A."/>
            <person name="Shu S."/>
            <person name="Feldman M."/>
            <person name="Wu J."/>
            <person name="Yu Y."/>
            <person name="Chen C."/>
            <person name="Johnson J."/>
            <person name="Rokhsar D."/>
            <person name="Baxter I."/>
            <person name="Schmutz J."/>
            <person name="Brutnell T."/>
            <person name="Kellogg E."/>
        </authorList>
    </citation>
    <scope>NUCLEOTIDE SEQUENCE [LARGE SCALE GENOMIC DNA]</scope>
</reference>
<dbReference type="Proteomes" id="UP000298652">
    <property type="component" value="Chromosome 3"/>
</dbReference>
<protein>
    <recommendedName>
        <fullName evidence="3">DUF1618 domain-containing protein</fullName>
    </recommendedName>
</protein>
<dbReference type="PANTHER" id="PTHR33074">
    <property type="entry name" value="EXPRESSED PROTEIN-RELATED"/>
    <property type="match status" value="1"/>
</dbReference>
<dbReference type="Gramene" id="TKW29874">
    <property type="protein sequence ID" value="TKW29874"/>
    <property type="gene ID" value="SEVIR_3G423800v2"/>
</dbReference>
<accession>A0A4U6VMH7</accession>
<organism evidence="1 2">
    <name type="scientific">Setaria viridis</name>
    <name type="common">Green bristlegrass</name>
    <name type="synonym">Setaria italica subsp. viridis</name>
    <dbReference type="NCBI Taxonomy" id="4556"/>
    <lineage>
        <taxon>Eukaryota</taxon>
        <taxon>Viridiplantae</taxon>
        <taxon>Streptophyta</taxon>
        <taxon>Embryophyta</taxon>
        <taxon>Tracheophyta</taxon>
        <taxon>Spermatophyta</taxon>
        <taxon>Magnoliopsida</taxon>
        <taxon>Liliopsida</taxon>
        <taxon>Poales</taxon>
        <taxon>Poaceae</taxon>
        <taxon>PACMAD clade</taxon>
        <taxon>Panicoideae</taxon>
        <taxon>Panicodae</taxon>
        <taxon>Paniceae</taxon>
        <taxon>Cenchrinae</taxon>
        <taxon>Setaria</taxon>
    </lineage>
</organism>
<evidence type="ECO:0000313" key="2">
    <source>
        <dbReference type="Proteomes" id="UP000298652"/>
    </source>
</evidence>
<evidence type="ECO:0000313" key="1">
    <source>
        <dbReference type="EMBL" id="TKW29874.1"/>
    </source>
</evidence>
<keyword evidence="2" id="KW-1185">Reference proteome</keyword>
<evidence type="ECO:0008006" key="3">
    <source>
        <dbReference type="Google" id="ProtNLM"/>
    </source>
</evidence>
<dbReference type="Gene3D" id="1.10.260.200">
    <property type="match status" value="1"/>
</dbReference>
<proteinExistence type="predicted"/>